<dbReference type="InterPro" id="IPR011650">
    <property type="entry name" value="Peptidase_M20_dimer"/>
</dbReference>
<evidence type="ECO:0000313" key="6">
    <source>
        <dbReference type="Proteomes" id="UP000010296"/>
    </source>
</evidence>
<dbReference type="AlphaFoldDB" id="E6LDH0"/>
<feature type="binding site" evidence="3">
    <location>
        <position position="158"/>
    </location>
    <ligand>
        <name>Mn(2+)</name>
        <dbReference type="ChEBI" id="CHEBI:29035"/>
        <label>2</label>
    </ligand>
</feature>
<dbReference type="MEROPS" id="M20.015"/>
<dbReference type="Gene3D" id="3.40.630.10">
    <property type="entry name" value="Zn peptidases"/>
    <property type="match status" value="1"/>
</dbReference>
<evidence type="ECO:0000256" key="3">
    <source>
        <dbReference type="PIRSR" id="PIRSR005962-1"/>
    </source>
</evidence>
<comment type="caution">
    <text evidence="5">The sequence shown here is derived from an EMBL/GenBank/DDBJ whole genome shotgun (WGS) entry which is preliminary data.</text>
</comment>
<feature type="binding site" evidence="3">
    <location>
        <position position="134"/>
    </location>
    <ligand>
        <name>Mn(2+)</name>
        <dbReference type="ChEBI" id="CHEBI:29035"/>
        <label>2</label>
    </ligand>
</feature>
<reference evidence="5 6" key="1">
    <citation type="submission" date="2010-12" db="EMBL/GenBank/DDBJ databases">
        <authorList>
            <person name="Muzny D."/>
            <person name="Qin X."/>
            <person name="Deng J."/>
            <person name="Jiang H."/>
            <person name="Liu Y."/>
            <person name="Qu J."/>
            <person name="Song X.-Z."/>
            <person name="Zhang L."/>
            <person name="Thornton R."/>
            <person name="Coyle M."/>
            <person name="Francisco L."/>
            <person name="Jackson L."/>
            <person name="Javaid M."/>
            <person name="Korchina V."/>
            <person name="Kovar C."/>
            <person name="Mata R."/>
            <person name="Mathew T."/>
            <person name="Ngo R."/>
            <person name="Nguyen L."/>
            <person name="Nguyen N."/>
            <person name="Okwuonu G."/>
            <person name="Ongeri F."/>
            <person name="Pham C."/>
            <person name="Simmons D."/>
            <person name="Wilczek-Boney K."/>
            <person name="Hale W."/>
            <person name="Jakkamsetti A."/>
            <person name="Pham P."/>
            <person name="Ruth R."/>
            <person name="San Lucas F."/>
            <person name="Warren J."/>
            <person name="Zhang J."/>
            <person name="Zhao Z."/>
            <person name="Zhou C."/>
            <person name="Zhu D."/>
            <person name="Lee S."/>
            <person name="Bess C."/>
            <person name="Blankenburg K."/>
            <person name="Forbes L."/>
            <person name="Fu Q."/>
            <person name="Gubbala S."/>
            <person name="Hirani K."/>
            <person name="Jayaseelan J.C."/>
            <person name="Lara F."/>
            <person name="Munidasa M."/>
            <person name="Palculict T."/>
            <person name="Patil S."/>
            <person name="Pu L.-L."/>
            <person name="Saada N."/>
            <person name="Tang L."/>
            <person name="Weissenberger G."/>
            <person name="Zhu Y."/>
            <person name="Hemphill L."/>
            <person name="Shang Y."/>
            <person name="Youmans B."/>
            <person name="Ayvaz T."/>
            <person name="Ross M."/>
            <person name="Santibanez J."/>
            <person name="Aqrawi P."/>
            <person name="Gross S."/>
            <person name="Joshi V."/>
            <person name="Fowler G."/>
            <person name="Nazareth L."/>
            <person name="Reid J."/>
            <person name="Worley K."/>
            <person name="Petrosino J."/>
            <person name="Highlander S."/>
            <person name="Gibbs R."/>
        </authorList>
    </citation>
    <scope>NUCLEOTIDE SEQUENCE [LARGE SCALE GENOMIC DNA]</scope>
    <source>
        <strain evidence="6">DSM 15952 / CCUG 50447 / LMG 22039 / TP 1.5</strain>
    </source>
</reference>
<evidence type="ECO:0000256" key="2">
    <source>
        <dbReference type="ARBA" id="ARBA00022801"/>
    </source>
</evidence>
<dbReference type="OrthoDB" id="9776731at2"/>
<sequence length="379" mass="41325">MSQLTNLEEFLINHRRELHRHPELSNQEFKTTEKIRHVLEEHDVEVLPVDLPTGVFARIEGGKPGPTVALRSDIDALPIIEKSGVEYVSENPGVMHACGHDFHISVILGATLKLNEKKADLAGTLIVLFQPAEETGVGARSVIEAGVLSDVSAIFGFHNDPSLPVGALGTKSGALTAAVDRFVITVKGAGAHGAKPNEGKDPIIVVSQIVQAFQTIISRNLTPDSHAVVSITQIHSGNTWNVIPEEAMLEGTVRTFSRENRALAEKRIRTILEGIAVTNEVDIELEWFGNCPSVMNDKEWTDLALDVSKSVGYDTRVIPEMAIGEDFAYYQEEIPGCFVMIGSGGPYELHDPRFIVDDKALYPAVEYFVALLSSVLNEG</sequence>
<evidence type="ECO:0000259" key="4">
    <source>
        <dbReference type="Pfam" id="PF07687"/>
    </source>
</evidence>
<dbReference type="PANTHER" id="PTHR11014:SF63">
    <property type="entry name" value="METALLOPEPTIDASE, PUTATIVE (AFU_ORTHOLOGUE AFUA_6G09600)-RELATED"/>
    <property type="match status" value="1"/>
</dbReference>
<proteinExistence type="inferred from homology"/>
<keyword evidence="5" id="KW-0645">Protease</keyword>
<dbReference type="PATRIC" id="fig|888064.11.peg.1789"/>
<dbReference type="NCBIfam" id="TIGR01891">
    <property type="entry name" value="amidohydrolases"/>
    <property type="match status" value="1"/>
</dbReference>
<dbReference type="PIRSF" id="PIRSF005962">
    <property type="entry name" value="Pept_M20D_amidohydro"/>
    <property type="match status" value="1"/>
</dbReference>
<dbReference type="PANTHER" id="PTHR11014">
    <property type="entry name" value="PEPTIDASE M20 FAMILY MEMBER"/>
    <property type="match status" value="1"/>
</dbReference>
<dbReference type="FunFam" id="3.30.70.360:FF:000014">
    <property type="entry name" value="N-acyl-L-amino acid amidohydrolase"/>
    <property type="match status" value="1"/>
</dbReference>
<feature type="binding site" evidence="3">
    <location>
        <position position="350"/>
    </location>
    <ligand>
        <name>Mn(2+)</name>
        <dbReference type="ChEBI" id="CHEBI:29035"/>
        <label>2</label>
    </ligand>
</feature>
<gene>
    <name evidence="5" type="primary">hipO</name>
    <name evidence="5" type="ORF">HMPREF9088_0410</name>
</gene>
<comment type="cofactor">
    <cofactor evidence="3">
        <name>Mn(2+)</name>
        <dbReference type="ChEBI" id="CHEBI:29035"/>
    </cofactor>
    <text evidence="3">The Mn(2+) ion enhances activity.</text>
</comment>
<dbReference type="Pfam" id="PF01546">
    <property type="entry name" value="Peptidase_M20"/>
    <property type="match status" value="1"/>
</dbReference>
<dbReference type="GO" id="GO:0046872">
    <property type="term" value="F:metal ion binding"/>
    <property type="evidence" value="ECO:0007669"/>
    <property type="project" value="UniProtKB-KW"/>
</dbReference>
<protein>
    <submittedName>
        <fullName evidence="5">Amidohydrolase</fullName>
        <ecNumber evidence="5">3.4.17.-</ecNumber>
    </submittedName>
</protein>
<accession>E6LDH0</accession>
<keyword evidence="3" id="KW-0464">Manganese</keyword>
<keyword evidence="2 5" id="KW-0378">Hydrolase</keyword>
<dbReference type="Gene3D" id="3.30.70.360">
    <property type="match status" value="1"/>
</dbReference>
<evidence type="ECO:0000313" key="5">
    <source>
        <dbReference type="EMBL" id="EFU74746.1"/>
    </source>
</evidence>
<dbReference type="SUPFAM" id="SSF55031">
    <property type="entry name" value="Bacterial exopeptidase dimerisation domain"/>
    <property type="match status" value="1"/>
</dbReference>
<evidence type="ECO:0000256" key="1">
    <source>
        <dbReference type="ARBA" id="ARBA00006153"/>
    </source>
</evidence>
<dbReference type="InterPro" id="IPR017439">
    <property type="entry name" value="Amidohydrolase"/>
</dbReference>
<dbReference type="EC" id="3.4.17.-" evidence="5"/>
<feature type="binding site" evidence="3">
    <location>
        <position position="100"/>
    </location>
    <ligand>
        <name>Mn(2+)</name>
        <dbReference type="ChEBI" id="CHEBI:29035"/>
        <label>2</label>
    </ligand>
</feature>
<dbReference type="Proteomes" id="UP000010296">
    <property type="component" value="Unassembled WGS sequence"/>
</dbReference>
<dbReference type="RefSeq" id="WP_007207431.1">
    <property type="nucleotide sequence ID" value="NZ_GL622241.1"/>
</dbReference>
<dbReference type="eggNOG" id="COG1473">
    <property type="taxonomic scope" value="Bacteria"/>
</dbReference>
<feature type="domain" description="Peptidase M20 dimerisation" evidence="4">
    <location>
        <begin position="182"/>
        <end position="276"/>
    </location>
</feature>
<keyword evidence="3" id="KW-0479">Metal-binding</keyword>
<feature type="binding site" evidence="3">
    <location>
        <position position="98"/>
    </location>
    <ligand>
        <name>Mn(2+)</name>
        <dbReference type="ChEBI" id="CHEBI:29035"/>
        <label>2</label>
    </ligand>
</feature>
<dbReference type="EMBL" id="AEPV01000013">
    <property type="protein sequence ID" value="EFU74746.1"/>
    <property type="molecule type" value="Genomic_DNA"/>
</dbReference>
<dbReference type="InterPro" id="IPR002933">
    <property type="entry name" value="Peptidase_M20"/>
</dbReference>
<dbReference type="GO" id="GO:0004180">
    <property type="term" value="F:carboxypeptidase activity"/>
    <property type="evidence" value="ECO:0007669"/>
    <property type="project" value="UniProtKB-KW"/>
</dbReference>
<dbReference type="Pfam" id="PF07687">
    <property type="entry name" value="M20_dimer"/>
    <property type="match status" value="1"/>
</dbReference>
<keyword evidence="5" id="KW-0121">Carboxypeptidase</keyword>
<keyword evidence="6" id="KW-1185">Reference proteome</keyword>
<comment type="similarity">
    <text evidence="1">Belongs to the peptidase M20 family.</text>
</comment>
<dbReference type="SUPFAM" id="SSF53187">
    <property type="entry name" value="Zn-dependent exopeptidases"/>
    <property type="match status" value="1"/>
</dbReference>
<name>E6LDH0_ENTI1</name>
<dbReference type="InterPro" id="IPR036264">
    <property type="entry name" value="Bact_exopeptidase_dim_dom"/>
</dbReference>
<dbReference type="STRING" id="888064.HMPREF9088_0410"/>
<organism evidence="5 6">
    <name type="scientific">Enterococcus italicus (strain DSM 15952 / CCUG 50447 / LMG 22039 / TP 1.5)</name>
    <dbReference type="NCBI Taxonomy" id="888064"/>
    <lineage>
        <taxon>Bacteria</taxon>
        <taxon>Bacillati</taxon>
        <taxon>Bacillota</taxon>
        <taxon>Bacilli</taxon>
        <taxon>Lactobacillales</taxon>
        <taxon>Enterococcaceae</taxon>
        <taxon>Enterococcus</taxon>
    </lineage>
</organism>
<dbReference type="HOGENOM" id="CLU_023257_1_1_9"/>